<dbReference type="EMBL" id="JWJD01000001">
    <property type="protein sequence ID" value="KIH78002.1"/>
    <property type="molecule type" value="Genomic_DNA"/>
</dbReference>
<dbReference type="PANTHER" id="PTHR36842:SF1">
    <property type="entry name" value="PROTEIN TOLB"/>
    <property type="match status" value="1"/>
</dbReference>
<keyword evidence="3" id="KW-1185">Reference proteome</keyword>
<dbReference type="AlphaFoldDB" id="A0A0C2HZ21"/>
<dbReference type="PROSITE" id="PS51257">
    <property type="entry name" value="PROKAR_LIPOPROTEIN"/>
    <property type="match status" value="1"/>
</dbReference>
<proteinExistence type="predicted"/>
<dbReference type="SUPFAM" id="SSF69304">
    <property type="entry name" value="Tricorn protease N-terminal domain"/>
    <property type="match status" value="2"/>
</dbReference>
<dbReference type="Gene3D" id="2.120.10.30">
    <property type="entry name" value="TolB, C-terminal domain"/>
    <property type="match status" value="1"/>
</dbReference>
<dbReference type="RefSeq" id="WP_040096678.1">
    <property type="nucleotide sequence ID" value="NZ_JWJD01000001.1"/>
</dbReference>
<name>A0A0C2HZ21_9BACT</name>
<evidence type="ECO:0008006" key="4">
    <source>
        <dbReference type="Google" id="ProtNLM"/>
    </source>
</evidence>
<evidence type="ECO:0000313" key="3">
    <source>
        <dbReference type="Proteomes" id="UP000035068"/>
    </source>
</evidence>
<feature type="chain" id="PRO_5002166669" description="Dipeptidylpeptidase IV N-terminal domain-containing protein" evidence="1">
    <location>
        <begin position="25"/>
        <end position="728"/>
    </location>
</feature>
<evidence type="ECO:0000313" key="2">
    <source>
        <dbReference type="EMBL" id="KIH78002.1"/>
    </source>
</evidence>
<dbReference type="SUPFAM" id="SSF82171">
    <property type="entry name" value="DPP6 N-terminal domain-like"/>
    <property type="match status" value="1"/>
</dbReference>
<dbReference type="Proteomes" id="UP000035068">
    <property type="component" value="Unassembled WGS sequence"/>
</dbReference>
<dbReference type="PANTHER" id="PTHR36842">
    <property type="entry name" value="PROTEIN TOLB HOMOLOG"/>
    <property type="match status" value="1"/>
</dbReference>
<keyword evidence="1" id="KW-0732">Signal</keyword>
<gene>
    <name evidence="2" type="ORF">GFER_05230</name>
</gene>
<reference evidence="2 3" key="1">
    <citation type="submission" date="2014-12" db="EMBL/GenBank/DDBJ databases">
        <title>Genomes of Geoalkalibacter ferrihydriticus and Geoalkalibacter subterraneus, two haloalkaliphilic metal-reducing members of the Geobacteraceae.</title>
        <authorList>
            <person name="Badalamenti J.P."/>
            <person name="Torres C.I."/>
            <person name="Krajmalnik-Brown R."/>
            <person name="Bond D.R."/>
        </authorList>
    </citation>
    <scope>NUCLEOTIDE SEQUENCE [LARGE SCALE GENOMIC DNA]</scope>
    <source>
        <strain evidence="2 3">DSM 17813</strain>
    </source>
</reference>
<feature type="signal peptide" evidence="1">
    <location>
        <begin position="1"/>
        <end position="24"/>
    </location>
</feature>
<dbReference type="InterPro" id="IPR011042">
    <property type="entry name" value="6-blade_b-propeller_TolB-like"/>
</dbReference>
<evidence type="ECO:0000256" key="1">
    <source>
        <dbReference type="SAM" id="SignalP"/>
    </source>
</evidence>
<accession>A0A0C2HZ21</accession>
<comment type="caution">
    <text evidence="2">The sequence shown here is derived from an EMBL/GenBank/DDBJ whole genome shotgun (WGS) entry which is preliminary data.</text>
</comment>
<protein>
    <recommendedName>
        <fullName evidence="4">Dipeptidylpeptidase IV N-terminal domain-containing protein</fullName>
    </recommendedName>
</protein>
<organism evidence="2 3">
    <name type="scientific">Geoalkalibacter ferrihydriticus DSM 17813</name>
    <dbReference type="NCBI Taxonomy" id="1121915"/>
    <lineage>
        <taxon>Bacteria</taxon>
        <taxon>Pseudomonadati</taxon>
        <taxon>Thermodesulfobacteriota</taxon>
        <taxon>Desulfuromonadia</taxon>
        <taxon>Desulfuromonadales</taxon>
        <taxon>Geoalkalibacteraceae</taxon>
        <taxon>Geoalkalibacter</taxon>
    </lineage>
</organism>
<sequence>MRRILWAILGAAMLAVLGCGSSSHDSVDFADESGLLPSGLEPTLVSVNSVSTDAVATDGQWLAWTGKDREGISFFDGTQIQDLTRSLPLDHYPQEISFDGRYVAFVSQGKHIFVVDSNSSSPEPVLAASSSNSIESFAVCSGDLVWIDRADYHVYHLALDSTNSSPARITSEEFSRIMVKIDAGVIVWSEYDPRWRVAYYDLSAANPTVVQPAGQTHLDHWQADIHDRLIVWQGSDEGNDVEIFYCDLKQDGTSTVKLTNNLIDDRHPQVHDRLIAWDGRSGGQDTIFYVDMENMGLIHQLPTDAQFDRLSHVKNGLIVWAGSVDGNRQIFYYDLNAPEPTIVQVTNSAYHSHEPLVSDGEIIWRTEEGERSRILAYDLVSEETFEIADLPYSQVSSISGSDGSTVWLSRGANQRIFVQSVEEDLAPFAITPPGLNVSWLEMDDGLVVWQGYDGENHEIYYYDLNAVETEVIKLTDDQQWKEALRISDGIIIWRGQVASGSNHQIYYVDLKSENLSPAAIAVAGEHNSEPQVHGRLITWLGGIWPNYEVYYYDLNESSPQAINLTQNSVWEAGPMVKDGLIAWYRQNTGNINDVWYVDLNAPEPVEVQVTDSSTSDDRVAAVSDGIIAWIATDQTEGPWRQDIYYIDLNEAAPAVVRVTEDGASKGGFAMDAGRMSWHADGEIHLFDVYADNPQVIRLTDNDVSDQRPKIRDGVLIWRSGSATYAARW</sequence>